<name>A0A5E4M757_9HEMI</name>
<protein>
    <submittedName>
        <fullName evidence="2">Uncharacterized protein</fullName>
    </submittedName>
</protein>
<feature type="compositionally biased region" description="Basic and acidic residues" evidence="1">
    <location>
        <begin position="1"/>
        <end position="11"/>
    </location>
</feature>
<accession>A0A5E4M757</accession>
<keyword evidence="3" id="KW-1185">Reference proteome</keyword>
<evidence type="ECO:0000313" key="2">
    <source>
        <dbReference type="EMBL" id="VVC27229.1"/>
    </source>
</evidence>
<gene>
    <name evidence="2" type="ORF">CINCED_3A002825</name>
</gene>
<reference evidence="2 3" key="1">
    <citation type="submission" date="2019-08" db="EMBL/GenBank/DDBJ databases">
        <authorList>
            <person name="Alioto T."/>
            <person name="Alioto T."/>
            <person name="Gomez Garrido J."/>
        </authorList>
    </citation>
    <scope>NUCLEOTIDE SEQUENCE [LARGE SCALE GENOMIC DNA]</scope>
</reference>
<organism evidence="2 3">
    <name type="scientific">Cinara cedri</name>
    <dbReference type="NCBI Taxonomy" id="506608"/>
    <lineage>
        <taxon>Eukaryota</taxon>
        <taxon>Metazoa</taxon>
        <taxon>Ecdysozoa</taxon>
        <taxon>Arthropoda</taxon>
        <taxon>Hexapoda</taxon>
        <taxon>Insecta</taxon>
        <taxon>Pterygota</taxon>
        <taxon>Neoptera</taxon>
        <taxon>Paraneoptera</taxon>
        <taxon>Hemiptera</taxon>
        <taxon>Sternorrhyncha</taxon>
        <taxon>Aphidomorpha</taxon>
        <taxon>Aphidoidea</taxon>
        <taxon>Aphididae</taxon>
        <taxon>Lachninae</taxon>
        <taxon>Cinara</taxon>
    </lineage>
</organism>
<feature type="compositionally biased region" description="Basic residues" evidence="1">
    <location>
        <begin position="64"/>
        <end position="74"/>
    </location>
</feature>
<feature type="compositionally biased region" description="Basic residues" evidence="1">
    <location>
        <begin position="13"/>
        <end position="22"/>
    </location>
</feature>
<proteinExistence type="predicted"/>
<dbReference type="EMBL" id="CABPRJ010000074">
    <property type="protein sequence ID" value="VVC27229.1"/>
    <property type="molecule type" value="Genomic_DNA"/>
</dbReference>
<evidence type="ECO:0000256" key="1">
    <source>
        <dbReference type="SAM" id="MobiDB-lite"/>
    </source>
</evidence>
<evidence type="ECO:0000313" key="3">
    <source>
        <dbReference type="Proteomes" id="UP000325440"/>
    </source>
</evidence>
<dbReference type="Proteomes" id="UP000325440">
    <property type="component" value="Unassembled WGS sequence"/>
</dbReference>
<feature type="compositionally biased region" description="Basic and acidic residues" evidence="1">
    <location>
        <begin position="85"/>
        <end position="95"/>
    </location>
</feature>
<feature type="compositionally biased region" description="Gly residues" evidence="1">
    <location>
        <begin position="27"/>
        <end position="37"/>
    </location>
</feature>
<dbReference type="AlphaFoldDB" id="A0A5E4M757"/>
<feature type="region of interest" description="Disordered" evidence="1">
    <location>
        <begin position="1"/>
        <end position="95"/>
    </location>
</feature>
<sequence>MRRRPNKDSVHGHPGHGNRGQRHGSQGHSGHGYGGQEHGSHGHEGHGLGGQGHSRHGHDDHGHVGHGHYGKKTQHGNEAPEGLAEEAKSQRTPEELARRTIVKKVMDKCTQWWERAVEMLPER</sequence>